<organism evidence="2 3">
    <name type="scientific">Plastorhodobacter daqingensis</name>
    <dbReference type="NCBI Taxonomy" id="1387281"/>
    <lineage>
        <taxon>Bacteria</taxon>
        <taxon>Pseudomonadati</taxon>
        <taxon>Pseudomonadota</taxon>
        <taxon>Alphaproteobacteria</taxon>
        <taxon>Rhodobacterales</taxon>
        <taxon>Paracoccaceae</taxon>
        <taxon>Plastorhodobacter</taxon>
    </lineage>
</organism>
<proteinExistence type="predicted"/>
<evidence type="ECO:0008006" key="4">
    <source>
        <dbReference type="Google" id="ProtNLM"/>
    </source>
</evidence>
<accession>A0ABW2UH19</accession>
<gene>
    <name evidence="2" type="ORF">ACFQXB_07205</name>
</gene>
<dbReference type="RefSeq" id="WP_377401359.1">
    <property type="nucleotide sequence ID" value="NZ_JBHTFQ010000003.1"/>
</dbReference>
<feature type="region of interest" description="Disordered" evidence="1">
    <location>
        <begin position="76"/>
        <end position="95"/>
    </location>
</feature>
<comment type="caution">
    <text evidence="2">The sequence shown here is derived from an EMBL/GenBank/DDBJ whole genome shotgun (WGS) entry which is preliminary data.</text>
</comment>
<evidence type="ECO:0000256" key="1">
    <source>
        <dbReference type="SAM" id="MobiDB-lite"/>
    </source>
</evidence>
<name>A0ABW2UH19_9RHOB</name>
<sequence length="210" mass="22622">MEKFRILSSSVMRRDMRWNPFPVNGNKALAPGSHAGAAIRTRPAGIPRSLPVAVDRLTIATTSCDRRPAMLTLKKRPKLSMKKPRKSGTGDRENNSCALRNEAVPMKKYLIAATLAAVTLPLAPATAVAGPIESACLSSGRQAASRALCRCVQQAADATLTRGDQRQAAAFFRDPHKSQEIRASKSASDSAFWARYRQFGATAEAHCTGS</sequence>
<feature type="compositionally biased region" description="Basic residues" evidence="1">
    <location>
        <begin position="76"/>
        <end position="86"/>
    </location>
</feature>
<protein>
    <recommendedName>
        <fullName evidence="4">Arginine transporter</fullName>
    </recommendedName>
</protein>
<evidence type="ECO:0000313" key="2">
    <source>
        <dbReference type="EMBL" id="MFC7703977.1"/>
    </source>
</evidence>
<keyword evidence="3" id="KW-1185">Reference proteome</keyword>
<dbReference type="EMBL" id="JBHTFQ010000003">
    <property type="protein sequence ID" value="MFC7703977.1"/>
    <property type="molecule type" value="Genomic_DNA"/>
</dbReference>
<evidence type="ECO:0000313" key="3">
    <source>
        <dbReference type="Proteomes" id="UP001596516"/>
    </source>
</evidence>
<reference evidence="3" key="1">
    <citation type="journal article" date="2019" name="Int. J. Syst. Evol. Microbiol.">
        <title>The Global Catalogue of Microorganisms (GCM) 10K type strain sequencing project: providing services to taxonomists for standard genome sequencing and annotation.</title>
        <authorList>
            <consortium name="The Broad Institute Genomics Platform"/>
            <consortium name="The Broad Institute Genome Sequencing Center for Infectious Disease"/>
            <person name="Wu L."/>
            <person name="Ma J."/>
        </authorList>
    </citation>
    <scope>NUCLEOTIDE SEQUENCE [LARGE SCALE GENOMIC DNA]</scope>
    <source>
        <strain evidence="3">CGMCC 1.12750</strain>
    </source>
</reference>
<dbReference type="Proteomes" id="UP001596516">
    <property type="component" value="Unassembled WGS sequence"/>
</dbReference>